<evidence type="ECO:0000256" key="3">
    <source>
        <dbReference type="ARBA" id="ARBA00023295"/>
    </source>
</evidence>
<evidence type="ECO:0000256" key="5">
    <source>
        <dbReference type="ARBA" id="ARBA00036824"/>
    </source>
</evidence>
<organism evidence="8">
    <name type="scientific">Pyrodinium bahamense</name>
    <dbReference type="NCBI Taxonomy" id="73915"/>
    <lineage>
        <taxon>Eukaryota</taxon>
        <taxon>Sar</taxon>
        <taxon>Alveolata</taxon>
        <taxon>Dinophyceae</taxon>
        <taxon>Gonyaulacales</taxon>
        <taxon>Pyrocystaceae</taxon>
        <taxon>Pyrodinium</taxon>
    </lineage>
</organism>
<proteinExistence type="predicted"/>
<dbReference type="GO" id="GO:0005576">
    <property type="term" value="C:extracellular region"/>
    <property type="evidence" value="ECO:0007669"/>
    <property type="project" value="TreeGrafter"/>
</dbReference>
<dbReference type="InterPro" id="IPR017853">
    <property type="entry name" value="GH"/>
</dbReference>
<dbReference type="GO" id="GO:0071555">
    <property type="term" value="P:cell wall organization"/>
    <property type="evidence" value="ECO:0007669"/>
    <property type="project" value="UniProtKB-KW"/>
</dbReference>
<accession>A0A7S0FAG4</accession>
<dbReference type="EC" id="3.2.1.58" evidence="6"/>
<keyword evidence="4" id="KW-0961">Cell wall biogenesis/degradation</keyword>
<dbReference type="EMBL" id="HBEG01007566">
    <property type="protein sequence ID" value="CAD8348732.1"/>
    <property type="molecule type" value="Transcribed_RNA"/>
</dbReference>
<dbReference type="GO" id="GO:0009251">
    <property type="term" value="P:glucan catabolic process"/>
    <property type="evidence" value="ECO:0007669"/>
    <property type="project" value="TreeGrafter"/>
</dbReference>
<dbReference type="GO" id="GO:0009986">
    <property type="term" value="C:cell surface"/>
    <property type="evidence" value="ECO:0007669"/>
    <property type="project" value="TreeGrafter"/>
</dbReference>
<dbReference type="PANTHER" id="PTHR31297:SF34">
    <property type="entry name" value="GLUCAN 1,3-BETA-GLUCOSIDASE 2"/>
    <property type="match status" value="1"/>
</dbReference>
<evidence type="ECO:0000256" key="2">
    <source>
        <dbReference type="ARBA" id="ARBA00023180"/>
    </source>
</evidence>
<dbReference type="CDD" id="cd00551">
    <property type="entry name" value="AmyAc_family"/>
    <property type="match status" value="1"/>
</dbReference>
<dbReference type="SUPFAM" id="SSF51445">
    <property type="entry name" value="(Trans)glycosidases"/>
    <property type="match status" value="1"/>
</dbReference>
<keyword evidence="3" id="KW-0326">Glycosidase</keyword>
<name>A0A7S0FAG4_9DINO</name>
<keyword evidence="7" id="KW-0472">Membrane</keyword>
<evidence type="ECO:0000256" key="6">
    <source>
        <dbReference type="ARBA" id="ARBA00038929"/>
    </source>
</evidence>
<gene>
    <name evidence="8" type="ORF">PBAH0796_LOCUS4471</name>
</gene>
<dbReference type="InterPro" id="IPR050386">
    <property type="entry name" value="Glycosyl_hydrolase_5"/>
</dbReference>
<keyword evidence="7" id="KW-0812">Transmembrane</keyword>
<keyword evidence="1" id="KW-0378">Hydrolase</keyword>
<protein>
    <recommendedName>
        <fullName evidence="6">glucan 1,3-beta-glucosidase</fullName>
        <ecNumber evidence="6">3.2.1.58</ecNumber>
    </recommendedName>
</protein>
<keyword evidence="2" id="KW-0325">Glycoprotein</keyword>
<dbReference type="AlphaFoldDB" id="A0A7S0FAG4"/>
<evidence type="ECO:0000256" key="4">
    <source>
        <dbReference type="ARBA" id="ARBA00023316"/>
    </source>
</evidence>
<dbReference type="PANTHER" id="PTHR31297">
    <property type="entry name" value="GLUCAN ENDO-1,6-BETA-GLUCOSIDASE B"/>
    <property type="match status" value="1"/>
</dbReference>
<dbReference type="GO" id="GO:0004338">
    <property type="term" value="F:glucan exo-1,3-beta-glucosidase activity"/>
    <property type="evidence" value="ECO:0007669"/>
    <property type="project" value="UniProtKB-EC"/>
</dbReference>
<reference evidence="8" key="1">
    <citation type="submission" date="2021-01" db="EMBL/GenBank/DDBJ databases">
        <authorList>
            <person name="Corre E."/>
            <person name="Pelletier E."/>
            <person name="Niang G."/>
            <person name="Scheremetjew M."/>
            <person name="Finn R."/>
            <person name="Kale V."/>
            <person name="Holt S."/>
            <person name="Cochrane G."/>
            <person name="Meng A."/>
            <person name="Brown T."/>
            <person name="Cohen L."/>
        </authorList>
    </citation>
    <scope>NUCLEOTIDE SEQUENCE</scope>
    <source>
        <strain evidence="8">Pbaha01</strain>
    </source>
</reference>
<evidence type="ECO:0000256" key="7">
    <source>
        <dbReference type="SAM" id="Phobius"/>
    </source>
</evidence>
<keyword evidence="7" id="KW-1133">Transmembrane helix</keyword>
<evidence type="ECO:0000313" key="8">
    <source>
        <dbReference type="EMBL" id="CAD8348732.1"/>
    </source>
</evidence>
<dbReference type="Gene3D" id="3.20.20.80">
    <property type="entry name" value="Glycosidases"/>
    <property type="match status" value="1"/>
</dbReference>
<sequence>MEVAAVVGDAAHLLAEEGSGGDAAAAGCKPRGGHSPARKAYRLVTITLTTAMLLLLLLVALDIRTHMSAAHGPLADAAGGINVADVFLAAEAQQCCPANAGPTCHSKPCPEGTKCVSVSTGEEVGAPLCKPAAQLGTVKGYRSLDGDCAGGDLGSEPAGLELELGTCAEKCDADDGCTGFSYFAPWRRCIPKAAKACANPSSSTNWTFYEKEEKRVTVTDVVLEAARVLLGQGNATEPASKEHSGVQSPVDKNVPRLGSCTGGAGVQFPAPRVKVAQAALTKEQAWMATHWDGYHNGVNFGGMFVIEDWIFQRNDPPYDPSLLRLTANPGQPYDQHWWCSDMLKKGKQMAFRTFDCHVTKFVTDKDLDLLAEFGITTVRLPVGYWLFDDERLFPQDTWEVNMSGSPPYGVNPDGYITPGTLPLSDMVVRLHNRNIKVVIDMHANAGCSSPKQSHAGILCERGPSNLWAGLASDGICGNAVKRAKDGKTWTDVAWKIALERVVPWIKFIDGIAPGTIVAFEPVNEPDSPPMPDPFATKEALRNMTLALGKEVSSCLGSLASQVFVGISQGVNNANNYKGGDVAADYQEPGFASLRDTYVTDVHHYYAWTGCQENNQFMLKCACEANLPGGPYAGQDLVWAQFMQKDSMNRGWKMMVGEWSAGLGPAHSCHGSLPAAEEAQGLYQAQKWGFLSQYLAYKGKAGGGQSSFLGDFYWTVRMGYHWNVDPAVCSGPTETKDYKKYVNWDWSLLRLIELGLAKPLSELGLTPQTLQAEKSKICSGTFRVNC</sequence>
<comment type="catalytic activity">
    <reaction evidence="5">
        <text>Successive hydrolysis of beta-D-glucose units from the non-reducing ends of (1-&gt;3)-beta-D-glucans, releasing alpha-glucose.</text>
        <dbReference type="EC" id="3.2.1.58"/>
    </reaction>
</comment>
<evidence type="ECO:0000256" key="1">
    <source>
        <dbReference type="ARBA" id="ARBA00022801"/>
    </source>
</evidence>
<feature type="transmembrane region" description="Helical" evidence="7">
    <location>
        <begin position="40"/>
        <end position="61"/>
    </location>
</feature>